<organism evidence="2 3">
    <name type="scientific">Medicago truncatula</name>
    <name type="common">Barrel medic</name>
    <name type="synonym">Medicago tribuloides</name>
    <dbReference type="NCBI Taxonomy" id="3880"/>
    <lineage>
        <taxon>Eukaryota</taxon>
        <taxon>Viridiplantae</taxon>
        <taxon>Streptophyta</taxon>
        <taxon>Embryophyta</taxon>
        <taxon>Tracheophyta</taxon>
        <taxon>Spermatophyta</taxon>
        <taxon>Magnoliopsida</taxon>
        <taxon>eudicotyledons</taxon>
        <taxon>Gunneridae</taxon>
        <taxon>Pentapetalae</taxon>
        <taxon>rosids</taxon>
        <taxon>fabids</taxon>
        <taxon>Fabales</taxon>
        <taxon>Fabaceae</taxon>
        <taxon>Papilionoideae</taxon>
        <taxon>50 kb inversion clade</taxon>
        <taxon>NPAAA clade</taxon>
        <taxon>Hologalegina</taxon>
        <taxon>IRL clade</taxon>
        <taxon>Trifolieae</taxon>
        <taxon>Medicago</taxon>
    </lineage>
</organism>
<dbReference type="EMBL" id="PSQE01000004">
    <property type="protein sequence ID" value="RHN60803.1"/>
    <property type="molecule type" value="Genomic_DNA"/>
</dbReference>
<accession>A0A396I7V4</accession>
<comment type="caution">
    <text evidence="2">The sequence shown here is derived from an EMBL/GenBank/DDBJ whole genome shotgun (WGS) entry which is preliminary data.</text>
</comment>
<feature type="transmembrane region" description="Helical" evidence="1">
    <location>
        <begin position="42"/>
        <end position="59"/>
    </location>
</feature>
<gene>
    <name evidence="2" type="ORF">MtrunA17_Chr4g0029821</name>
</gene>
<dbReference type="Proteomes" id="UP000265566">
    <property type="component" value="Chromosome 4"/>
</dbReference>
<sequence>MTQDKGWRRWHNDAIFVPPNWASLDSQIMRFSITVFERHSQILHYFIFFYLFVWPYKFWKTSFIFQ</sequence>
<protein>
    <recommendedName>
        <fullName evidence="4">Transmembrane protein</fullName>
    </recommendedName>
</protein>
<evidence type="ECO:0000256" key="1">
    <source>
        <dbReference type="SAM" id="Phobius"/>
    </source>
</evidence>
<keyword evidence="1" id="KW-0472">Membrane</keyword>
<keyword evidence="1" id="KW-0812">Transmembrane</keyword>
<proteinExistence type="predicted"/>
<evidence type="ECO:0000313" key="3">
    <source>
        <dbReference type="Proteomes" id="UP000265566"/>
    </source>
</evidence>
<name>A0A396I7V4_MEDTR</name>
<dbReference type="AlphaFoldDB" id="A0A396I7V4"/>
<keyword evidence="1" id="KW-1133">Transmembrane helix</keyword>
<evidence type="ECO:0008006" key="4">
    <source>
        <dbReference type="Google" id="ProtNLM"/>
    </source>
</evidence>
<reference evidence="3" key="1">
    <citation type="journal article" date="2018" name="Nat. Plants">
        <title>Whole-genome landscape of Medicago truncatula symbiotic genes.</title>
        <authorList>
            <person name="Pecrix Y."/>
            <person name="Staton S.E."/>
            <person name="Sallet E."/>
            <person name="Lelandais-Briere C."/>
            <person name="Moreau S."/>
            <person name="Carrere S."/>
            <person name="Blein T."/>
            <person name="Jardinaud M.F."/>
            <person name="Latrasse D."/>
            <person name="Zouine M."/>
            <person name="Zahm M."/>
            <person name="Kreplak J."/>
            <person name="Mayjonade B."/>
            <person name="Satge C."/>
            <person name="Perez M."/>
            <person name="Cauet S."/>
            <person name="Marande W."/>
            <person name="Chantry-Darmon C."/>
            <person name="Lopez-Roques C."/>
            <person name="Bouchez O."/>
            <person name="Berard A."/>
            <person name="Debelle F."/>
            <person name="Munos S."/>
            <person name="Bendahmane A."/>
            <person name="Berges H."/>
            <person name="Niebel A."/>
            <person name="Buitink J."/>
            <person name="Frugier F."/>
            <person name="Benhamed M."/>
            <person name="Crespi M."/>
            <person name="Gouzy J."/>
            <person name="Gamas P."/>
        </authorList>
    </citation>
    <scope>NUCLEOTIDE SEQUENCE [LARGE SCALE GENOMIC DNA]</scope>
    <source>
        <strain evidence="3">cv. Jemalong A17</strain>
    </source>
</reference>
<evidence type="ECO:0000313" key="2">
    <source>
        <dbReference type="EMBL" id="RHN60803.1"/>
    </source>
</evidence>
<dbReference type="Gramene" id="rna23185">
    <property type="protein sequence ID" value="RHN60803.1"/>
    <property type="gene ID" value="gene23185"/>
</dbReference>